<keyword evidence="4 6" id="KW-1133">Transmembrane helix</keyword>
<feature type="transmembrane region" description="Helical" evidence="6">
    <location>
        <begin position="331"/>
        <end position="351"/>
    </location>
</feature>
<proteinExistence type="predicted"/>
<organism evidence="8 9">
    <name type="scientific">Bacillus cereus</name>
    <dbReference type="NCBI Taxonomy" id="1396"/>
    <lineage>
        <taxon>Bacteria</taxon>
        <taxon>Bacillati</taxon>
        <taxon>Bacillota</taxon>
        <taxon>Bacilli</taxon>
        <taxon>Bacillales</taxon>
        <taxon>Bacillaceae</taxon>
        <taxon>Bacillus</taxon>
        <taxon>Bacillus cereus group</taxon>
    </lineage>
</organism>
<evidence type="ECO:0000256" key="5">
    <source>
        <dbReference type="ARBA" id="ARBA00023136"/>
    </source>
</evidence>
<dbReference type="AlphaFoldDB" id="A0AA44Q8T1"/>
<protein>
    <submittedName>
        <fullName evidence="8">ABC transporter permease</fullName>
    </submittedName>
</protein>
<dbReference type="GO" id="GO:0005886">
    <property type="term" value="C:plasma membrane"/>
    <property type="evidence" value="ECO:0007669"/>
    <property type="project" value="UniProtKB-SubCell"/>
</dbReference>
<sequence length="360" mass="41691">YQFYIKFKKKKNKVKSIRKRSSKIMKFIPFTYRYRLKRINRNKKEMALFIVLIFFVGLLINFSFLLKDSVTKYVDDLASENTFEEILFLKPPNQPDIKGEEFKLYNLYDEEGITQNVYVIGSDSKYYNYNLKLEDGDVIITQAFSDKYGKKIGDKLLLKDVTNQKDYSFKINKVNNVTTVSSIYLVSNNGEMFNHDTYSVPAVALSKPYDNANDSGIEATLTRNEIITSGKNILDVINKQITLILGLAIVLQVALLYSLLEFSYQNSRKSIKTLKLEGYSLKELMRMHFAFSFPIAVLTIIGSYLLSRIGVRVFLDQIMFDFVNFVEVTDNLNIIFVSNGMIIAVFTFFLIRIRSKMKCI</sequence>
<comment type="caution">
    <text evidence="8">The sequence shown here is derived from an EMBL/GenBank/DDBJ whole genome shotgun (WGS) entry which is preliminary data.</text>
</comment>
<dbReference type="InterPro" id="IPR003838">
    <property type="entry name" value="ABC3_permease_C"/>
</dbReference>
<keyword evidence="5 6" id="KW-0472">Membrane</keyword>
<dbReference type="Pfam" id="PF02687">
    <property type="entry name" value="FtsX"/>
    <property type="match status" value="1"/>
</dbReference>
<evidence type="ECO:0000313" key="8">
    <source>
        <dbReference type="EMBL" id="PFR98809.1"/>
    </source>
</evidence>
<dbReference type="EMBL" id="NVBO01000177">
    <property type="protein sequence ID" value="PFR98809.1"/>
    <property type="molecule type" value="Genomic_DNA"/>
</dbReference>
<evidence type="ECO:0000256" key="2">
    <source>
        <dbReference type="ARBA" id="ARBA00022475"/>
    </source>
</evidence>
<feature type="domain" description="ABC3 transporter permease C-terminal" evidence="7">
    <location>
        <begin position="243"/>
        <end position="351"/>
    </location>
</feature>
<evidence type="ECO:0000256" key="3">
    <source>
        <dbReference type="ARBA" id="ARBA00022692"/>
    </source>
</evidence>
<evidence type="ECO:0000256" key="1">
    <source>
        <dbReference type="ARBA" id="ARBA00004651"/>
    </source>
</evidence>
<evidence type="ECO:0000313" key="9">
    <source>
        <dbReference type="Proteomes" id="UP000226357"/>
    </source>
</evidence>
<dbReference type="RefSeq" id="WP_141542416.1">
    <property type="nucleotide sequence ID" value="NZ_NVBO01000177.1"/>
</dbReference>
<evidence type="ECO:0000256" key="4">
    <source>
        <dbReference type="ARBA" id="ARBA00022989"/>
    </source>
</evidence>
<evidence type="ECO:0000256" key="6">
    <source>
        <dbReference type="SAM" id="Phobius"/>
    </source>
</evidence>
<keyword evidence="2" id="KW-1003">Cell membrane</keyword>
<comment type="subcellular location">
    <subcellularLocation>
        <location evidence="1">Cell membrane</location>
        <topology evidence="1">Multi-pass membrane protein</topology>
    </subcellularLocation>
</comment>
<gene>
    <name evidence="8" type="ORF">COK38_18090</name>
</gene>
<feature type="non-terminal residue" evidence="8">
    <location>
        <position position="1"/>
    </location>
</feature>
<feature type="transmembrane region" description="Helical" evidence="6">
    <location>
        <begin position="289"/>
        <end position="311"/>
    </location>
</feature>
<keyword evidence="3 6" id="KW-0812">Transmembrane</keyword>
<dbReference type="Proteomes" id="UP000226357">
    <property type="component" value="Unassembled WGS sequence"/>
</dbReference>
<accession>A0AA44Q8T1</accession>
<reference evidence="8 9" key="1">
    <citation type="submission" date="2017-09" db="EMBL/GenBank/DDBJ databases">
        <title>Large-scale bioinformatics analysis of Bacillus genomes uncovers conserved roles of natural products in bacterial physiology.</title>
        <authorList>
            <consortium name="Agbiome Team Llc"/>
            <person name="Bleich R.M."/>
            <person name="Grubbs K.J."/>
            <person name="Santa Maria K.C."/>
            <person name="Allen S.E."/>
            <person name="Farag S."/>
            <person name="Shank E.A."/>
            <person name="Bowers A."/>
        </authorList>
    </citation>
    <scope>NUCLEOTIDE SEQUENCE [LARGE SCALE GENOMIC DNA]</scope>
    <source>
        <strain evidence="8 9">AFS067272</strain>
    </source>
</reference>
<evidence type="ECO:0000259" key="7">
    <source>
        <dbReference type="Pfam" id="PF02687"/>
    </source>
</evidence>
<name>A0AA44Q8T1_BACCE</name>
<feature type="transmembrane region" description="Helical" evidence="6">
    <location>
        <begin position="241"/>
        <end position="260"/>
    </location>
</feature>